<evidence type="ECO:0000313" key="2">
    <source>
        <dbReference type="Proteomes" id="UP000182241"/>
    </source>
</evidence>
<reference evidence="2" key="1">
    <citation type="submission" date="2016-10" db="EMBL/GenBank/DDBJ databases">
        <authorList>
            <person name="Varghese N."/>
            <person name="Submissions S."/>
        </authorList>
    </citation>
    <scope>NUCLEOTIDE SEQUENCE [LARGE SCALE GENOMIC DNA]</scope>
    <source>
        <strain evidence="2">DSM 44234</strain>
    </source>
</reference>
<dbReference type="RefSeq" id="WP_068741756.1">
    <property type="nucleotide sequence ID" value="NZ_FNSA01000003.1"/>
</dbReference>
<accession>A0A1H4UBR2</accession>
<organism evidence="1 2">
    <name type="scientific">Tsukamurella tyrosinosolvens</name>
    <dbReference type="NCBI Taxonomy" id="57704"/>
    <lineage>
        <taxon>Bacteria</taxon>
        <taxon>Bacillati</taxon>
        <taxon>Actinomycetota</taxon>
        <taxon>Actinomycetes</taxon>
        <taxon>Mycobacteriales</taxon>
        <taxon>Tsukamurellaceae</taxon>
        <taxon>Tsukamurella</taxon>
    </lineage>
</organism>
<dbReference type="OrthoDB" id="4763095at2"/>
<gene>
    <name evidence="1" type="ORF">SAMN04489793_2843</name>
</gene>
<name>A0A1H4UBR2_TSUTY</name>
<dbReference type="AlphaFoldDB" id="A0A1H4UBR2"/>
<evidence type="ECO:0000313" key="1">
    <source>
        <dbReference type="EMBL" id="SEC66070.1"/>
    </source>
</evidence>
<dbReference type="STRING" id="57704.SAMN04489793_2843"/>
<dbReference type="Proteomes" id="UP000182241">
    <property type="component" value="Unassembled WGS sequence"/>
</dbReference>
<protein>
    <submittedName>
        <fullName evidence="1">Uncharacterized protein</fullName>
    </submittedName>
</protein>
<proteinExistence type="predicted"/>
<dbReference type="EMBL" id="FNSA01000003">
    <property type="protein sequence ID" value="SEC66070.1"/>
    <property type="molecule type" value="Genomic_DNA"/>
</dbReference>
<keyword evidence="2" id="KW-1185">Reference proteome</keyword>
<sequence>MGGQLVGIDPATAETICKNLDHSIESIDTQKKAIKVQVDELATKNYVSATTAAARNRFDTESDPQLTKLLNTARSAVTGTREVIRVQMERQQSHAGAVNG</sequence>